<dbReference type="Pfam" id="PF04577">
    <property type="entry name" value="Glyco_transf_61"/>
    <property type="match status" value="1"/>
</dbReference>
<proteinExistence type="predicted"/>
<keyword evidence="3" id="KW-1185">Reference proteome</keyword>
<dbReference type="Proteomes" id="UP000679284">
    <property type="component" value="Chromosome"/>
</dbReference>
<feature type="domain" description="Glycosyltransferase 61 catalytic" evidence="1">
    <location>
        <begin position="222"/>
        <end position="315"/>
    </location>
</feature>
<dbReference type="AlphaFoldDB" id="A0A8J8MQM1"/>
<evidence type="ECO:0000259" key="1">
    <source>
        <dbReference type="Pfam" id="PF04577"/>
    </source>
</evidence>
<dbReference type="RefSeq" id="WP_211784145.1">
    <property type="nucleotide sequence ID" value="NZ_CP047289.1"/>
</dbReference>
<dbReference type="GO" id="GO:0016757">
    <property type="term" value="F:glycosyltransferase activity"/>
    <property type="evidence" value="ECO:0007669"/>
    <property type="project" value="InterPro"/>
</dbReference>
<dbReference type="EMBL" id="CP047289">
    <property type="protein sequence ID" value="QUS34895.1"/>
    <property type="molecule type" value="Genomic_DNA"/>
</dbReference>
<reference evidence="2" key="1">
    <citation type="submission" date="2020-01" db="EMBL/GenBank/DDBJ databases">
        <authorList>
            <person name="Yang Y."/>
            <person name="Kwon Y.M."/>
        </authorList>
    </citation>
    <scope>NUCLEOTIDE SEQUENCE</scope>
    <source>
        <strain evidence="2">PG104</strain>
    </source>
</reference>
<sequence length="359" mass="39969">MRKYLASRNSDDYEVISCDHSAIGMVGEVPDAFTPDLDEGSYSTKFRTSPLTIGFPDDRIPPGDAEKFKKAGFDKPAATMQRDGMFVARDCRVSALGGDDATVVNNDGHVYDSRASRVAKISPSVLVMKPQRSIPEAFILPFPHSSANYYHVVSEMIYGLRFADRIGPTVPIVYDADQFNLLPMMCAALKIDESRLVLREDVVDARIGTAYLPDSPSFYWNSEIYAFFRAACVPIGTGNGPPRKLYISRQKSKRSAIYEVPLQEKLQERGFDIVHAQDLTVAEQIRIFADATCVIAPHGAGLSNILYSKPGLKIIEIFDDNMISPDFYQRSKFITDDYTPVIAGAGVPDMWERIRPLLD</sequence>
<name>A0A8J8MQM1_9RHOB</name>
<organism evidence="2 3">
    <name type="scientific">Falsirhodobacter algicola</name>
    <dbReference type="NCBI Taxonomy" id="2692330"/>
    <lineage>
        <taxon>Bacteria</taxon>
        <taxon>Pseudomonadati</taxon>
        <taxon>Pseudomonadota</taxon>
        <taxon>Alphaproteobacteria</taxon>
        <taxon>Rhodobacterales</taxon>
        <taxon>Paracoccaceae</taxon>
        <taxon>Falsirhodobacter</taxon>
    </lineage>
</organism>
<dbReference type="InterPro" id="IPR049625">
    <property type="entry name" value="Glyco_transf_61_cat"/>
</dbReference>
<evidence type="ECO:0000313" key="3">
    <source>
        <dbReference type="Proteomes" id="UP000679284"/>
    </source>
</evidence>
<accession>A0A8J8MQM1</accession>
<protein>
    <submittedName>
        <fullName evidence="2">DUF563 domain-containing protein</fullName>
    </submittedName>
</protein>
<gene>
    <name evidence="2" type="ORF">GR316_00580</name>
</gene>
<dbReference type="KEGG" id="fap:GR316_00580"/>
<evidence type="ECO:0000313" key="2">
    <source>
        <dbReference type="EMBL" id="QUS34895.1"/>
    </source>
</evidence>